<proteinExistence type="inferred from homology"/>
<evidence type="ECO:0000256" key="8">
    <source>
        <dbReference type="ARBA" id="ARBA00023136"/>
    </source>
</evidence>
<organism evidence="10 11">
    <name type="scientific">Nelumbo nucifera</name>
    <name type="common">Sacred lotus</name>
    <dbReference type="NCBI Taxonomy" id="4432"/>
    <lineage>
        <taxon>Eukaryota</taxon>
        <taxon>Viridiplantae</taxon>
        <taxon>Streptophyta</taxon>
        <taxon>Embryophyta</taxon>
        <taxon>Tracheophyta</taxon>
        <taxon>Spermatophyta</taxon>
        <taxon>Magnoliopsida</taxon>
        <taxon>Proteales</taxon>
        <taxon>Nelumbonaceae</taxon>
        <taxon>Nelumbo</taxon>
    </lineage>
</organism>
<comment type="similarity">
    <text evidence="3">Belongs to the nonaspanin (TM9SF) (TC 9.A.2) family.</text>
</comment>
<keyword evidence="5" id="KW-0732">Signal</keyword>
<evidence type="ECO:0000256" key="6">
    <source>
        <dbReference type="ARBA" id="ARBA00022753"/>
    </source>
</evidence>
<dbReference type="GO" id="GO:0010008">
    <property type="term" value="C:endosome membrane"/>
    <property type="evidence" value="ECO:0007669"/>
    <property type="project" value="UniProtKB-SubCell"/>
</dbReference>
<comment type="caution">
    <text evidence="10">The sequence shown here is derived from an EMBL/GenBank/DDBJ whole genome shotgun (WGS) entry which is preliminary data.</text>
</comment>
<evidence type="ECO:0000313" key="10">
    <source>
        <dbReference type="EMBL" id="DAD28924.1"/>
    </source>
</evidence>
<keyword evidence="4 9" id="KW-0812">Transmembrane</keyword>
<comment type="subcellular location">
    <subcellularLocation>
        <location evidence="1">Endosome membrane</location>
        <topology evidence="1">Multi-pass membrane protein</topology>
    </subcellularLocation>
    <subcellularLocation>
        <location evidence="2">Golgi apparatus membrane</location>
        <topology evidence="2">Multi-pass membrane protein</topology>
    </subcellularLocation>
</comment>
<dbReference type="GO" id="GO:0000139">
    <property type="term" value="C:Golgi membrane"/>
    <property type="evidence" value="ECO:0007669"/>
    <property type="project" value="UniProtKB-SubCell"/>
</dbReference>
<keyword evidence="8 9" id="KW-0472">Membrane</keyword>
<keyword evidence="7 9" id="KW-1133">Transmembrane helix</keyword>
<keyword evidence="6" id="KW-0967">Endosome</keyword>
<accession>A0A822Y4R0</accession>
<dbReference type="InterPro" id="IPR004240">
    <property type="entry name" value="EMP70"/>
</dbReference>
<evidence type="ECO:0000256" key="9">
    <source>
        <dbReference type="SAM" id="Phobius"/>
    </source>
</evidence>
<keyword evidence="11" id="KW-1185">Reference proteome</keyword>
<name>A0A822Y4R0_NELNU</name>
<protein>
    <submittedName>
        <fullName evidence="10">Uncharacterized protein</fullName>
    </submittedName>
</protein>
<dbReference type="AlphaFoldDB" id="A0A822Y4R0"/>
<evidence type="ECO:0000256" key="1">
    <source>
        <dbReference type="ARBA" id="ARBA00004337"/>
    </source>
</evidence>
<gene>
    <name evidence="10" type="ORF">HUJ06_030392</name>
</gene>
<dbReference type="Pfam" id="PF02990">
    <property type="entry name" value="EMP70"/>
    <property type="match status" value="1"/>
</dbReference>
<dbReference type="Proteomes" id="UP000607653">
    <property type="component" value="Unassembled WGS sequence"/>
</dbReference>
<evidence type="ECO:0000313" key="11">
    <source>
        <dbReference type="Proteomes" id="UP000607653"/>
    </source>
</evidence>
<evidence type="ECO:0000256" key="2">
    <source>
        <dbReference type="ARBA" id="ARBA00004653"/>
    </source>
</evidence>
<sequence>MDEEFNAHNPDSTVKRYKAHLVEKGYAYGEGINYKETYSSVVKPINLTSHKCLMFWVSVSWRVSCFFPGIAFLILTTLNFLLWGTYSTGLIPISLFVILILLWFCI</sequence>
<evidence type="ECO:0000256" key="3">
    <source>
        <dbReference type="ARBA" id="ARBA00005227"/>
    </source>
</evidence>
<dbReference type="EMBL" id="DUZY01000002">
    <property type="protein sequence ID" value="DAD28924.1"/>
    <property type="molecule type" value="Genomic_DNA"/>
</dbReference>
<evidence type="ECO:0000256" key="5">
    <source>
        <dbReference type="ARBA" id="ARBA00022729"/>
    </source>
</evidence>
<reference evidence="10 11" key="1">
    <citation type="journal article" date="2020" name="Mol. Biol. Evol.">
        <title>Distinct Expression and Methylation Patterns for Genes with Different Fates following a Single Whole-Genome Duplication in Flowering Plants.</title>
        <authorList>
            <person name="Shi T."/>
            <person name="Rahmani R.S."/>
            <person name="Gugger P.F."/>
            <person name="Wang M."/>
            <person name="Li H."/>
            <person name="Zhang Y."/>
            <person name="Li Z."/>
            <person name="Wang Q."/>
            <person name="Van de Peer Y."/>
            <person name="Marchal K."/>
            <person name="Chen J."/>
        </authorList>
    </citation>
    <scope>NUCLEOTIDE SEQUENCE [LARGE SCALE GENOMIC DNA]</scope>
    <source>
        <tissue evidence="10">Leaf</tissue>
    </source>
</reference>
<feature type="transmembrane region" description="Helical" evidence="9">
    <location>
        <begin position="80"/>
        <end position="104"/>
    </location>
</feature>
<feature type="transmembrane region" description="Helical" evidence="9">
    <location>
        <begin position="53"/>
        <end position="74"/>
    </location>
</feature>
<evidence type="ECO:0000256" key="4">
    <source>
        <dbReference type="ARBA" id="ARBA00022692"/>
    </source>
</evidence>
<evidence type="ECO:0000256" key="7">
    <source>
        <dbReference type="ARBA" id="ARBA00022989"/>
    </source>
</evidence>